<dbReference type="AlphaFoldDB" id="A0A1G8ZIF7"/>
<dbReference type="Proteomes" id="UP000242700">
    <property type="component" value="Unassembled WGS sequence"/>
</dbReference>
<dbReference type="GO" id="GO:0010181">
    <property type="term" value="F:FMN binding"/>
    <property type="evidence" value="ECO:0007669"/>
    <property type="project" value="InterPro"/>
</dbReference>
<evidence type="ECO:0000313" key="4">
    <source>
        <dbReference type="Proteomes" id="UP001519348"/>
    </source>
</evidence>
<dbReference type="OrthoDB" id="350535at2"/>
<gene>
    <name evidence="1" type="ORF">J2Z27_000156</name>
    <name evidence="2" type="ORF">SAMN05216187_10558</name>
</gene>
<dbReference type="Gene3D" id="3.40.50.360">
    <property type="match status" value="1"/>
</dbReference>
<evidence type="ECO:0000313" key="3">
    <source>
        <dbReference type="Proteomes" id="UP000242700"/>
    </source>
</evidence>
<sequence>MLIVYYSMTGNIRRFLKSMDIPDTFELYQITPANVRDKIDDDFILVTPTYGFGAVPDIVKNFLQVNSSNMHAVASSGNRNWGQNFARAGEFISNDYSVPLLMKFELHGSPAEREQFKAELEKAGELHESIR</sequence>
<dbReference type="EMBL" id="JAGGKN010000001">
    <property type="protein sequence ID" value="MBP1951130.1"/>
    <property type="molecule type" value="Genomic_DNA"/>
</dbReference>
<dbReference type="Proteomes" id="UP001519348">
    <property type="component" value="Unassembled WGS sequence"/>
</dbReference>
<dbReference type="PANTHER" id="PTHR37297:SF1">
    <property type="entry name" value="PROTEIN NRDI"/>
    <property type="match status" value="1"/>
</dbReference>
<dbReference type="EMBL" id="FNFI01000005">
    <property type="protein sequence ID" value="SDK13920.1"/>
    <property type="molecule type" value="Genomic_DNA"/>
</dbReference>
<evidence type="ECO:0000313" key="2">
    <source>
        <dbReference type="EMBL" id="SDK13920.1"/>
    </source>
</evidence>
<dbReference type="PANTHER" id="PTHR37297">
    <property type="entry name" value="PROTEIN NRDI"/>
    <property type="match status" value="1"/>
</dbReference>
<accession>A0A1G8ZIF7</accession>
<dbReference type="NCBIfam" id="TIGR00333">
    <property type="entry name" value="nrdI"/>
    <property type="match status" value="1"/>
</dbReference>
<proteinExistence type="predicted"/>
<dbReference type="SUPFAM" id="SSF52218">
    <property type="entry name" value="Flavoproteins"/>
    <property type="match status" value="1"/>
</dbReference>
<dbReference type="RefSeq" id="WP_092596962.1">
    <property type="nucleotide sequence ID" value="NZ_BMCN01000001.1"/>
</dbReference>
<dbReference type="InterPro" id="IPR029039">
    <property type="entry name" value="Flavoprotein-like_sf"/>
</dbReference>
<reference evidence="1 4" key="3">
    <citation type="submission" date="2021-03" db="EMBL/GenBank/DDBJ databases">
        <title>Genomic Encyclopedia of Type Strains, Phase IV (KMG-IV): sequencing the most valuable type-strain genomes for metagenomic binning, comparative biology and taxonomic classification.</title>
        <authorList>
            <person name="Goeker M."/>
        </authorList>
    </citation>
    <scope>NUCLEOTIDE SEQUENCE [LARGE SCALE GENOMIC DNA]</scope>
    <source>
        <strain evidence="1 4">DSM 22420</strain>
    </source>
</reference>
<keyword evidence="4" id="KW-1185">Reference proteome</keyword>
<dbReference type="InterPro" id="IPR004465">
    <property type="entry name" value="RNR_NrdI"/>
</dbReference>
<reference evidence="3" key="2">
    <citation type="submission" date="2016-10" db="EMBL/GenBank/DDBJ databases">
        <authorList>
            <person name="Varghese N."/>
            <person name="Submissions S."/>
        </authorList>
    </citation>
    <scope>NUCLEOTIDE SEQUENCE [LARGE SCALE GENOMIC DNA]</scope>
    <source>
        <strain evidence="3">CGMCC 1.8911</strain>
    </source>
</reference>
<name>A0A1G8ZIF7_9STAP</name>
<dbReference type="Pfam" id="PF07972">
    <property type="entry name" value="Flavodoxin_NdrI"/>
    <property type="match status" value="1"/>
</dbReference>
<reference evidence="2" key="1">
    <citation type="submission" date="2016-10" db="EMBL/GenBank/DDBJ databases">
        <authorList>
            <person name="de Groot N.N."/>
        </authorList>
    </citation>
    <scope>NUCLEOTIDE SEQUENCE [LARGE SCALE GENOMIC DNA]</scope>
    <source>
        <strain evidence="2">CGMCC 1.8911</strain>
    </source>
</reference>
<organism evidence="2 3">
    <name type="scientific">Jeotgalicoccus aerolatus</name>
    <dbReference type="NCBI Taxonomy" id="709510"/>
    <lineage>
        <taxon>Bacteria</taxon>
        <taxon>Bacillati</taxon>
        <taxon>Bacillota</taxon>
        <taxon>Bacilli</taxon>
        <taxon>Bacillales</taxon>
        <taxon>Staphylococcaceae</taxon>
        <taxon>Jeotgalicoccus</taxon>
    </lineage>
</organism>
<protein>
    <submittedName>
        <fullName evidence="2">Protein involved in ribonucleotide reduction</fullName>
    </submittedName>
</protein>
<evidence type="ECO:0000313" key="1">
    <source>
        <dbReference type="EMBL" id="MBP1951130.1"/>
    </source>
</evidence>
<dbReference type="STRING" id="586411.SAMN05216187_10558"/>
<dbReference type="PIRSF" id="PIRSF005087">
    <property type="entry name" value="NrdI"/>
    <property type="match status" value="1"/>
</dbReference>